<accession>A0A0H3KYY8</accession>
<evidence type="ECO:0000313" key="1">
    <source>
        <dbReference type="EMBL" id="BAK12253.1"/>
    </source>
</evidence>
<name>A0A0H3KYY8_PANAA</name>
<dbReference type="HOGENOM" id="CLU_108836_0_0_6"/>
<dbReference type="EMBL" id="AP012032">
    <property type="protein sequence ID" value="BAK12253.1"/>
    <property type="molecule type" value="Genomic_DNA"/>
</dbReference>
<dbReference type="Proteomes" id="UP000006690">
    <property type="component" value="Chromosome"/>
</dbReference>
<dbReference type="eggNOG" id="ENOG502ZDKB">
    <property type="taxonomic scope" value="Bacteria"/>
</dbReference>
<dbReference type="AlphaFoldDB" id="A0A0H3KYY8"/>
<organism evidence="1 2">
    <name type="scientific">Pantoea ananatis (strain AJ13355)</name>
    <dbReference type="NCBI Taxonomy" id="932677"/>
    <lineage>
        <taxon>Bacteria</taxon>
        <taxon>Pseudomonadati</taxon>
        <taxon>Pseudomonadota</taxon>
        <taxon>Gammaproteobacteria</taxon>
        <taxon>Enterobacterales</taxon>
        <taxon>Erwiniaceae</taxon>
        <taxon>Pantoea</taxon>
    </lineage>
</organism>
<dbReference type="KEGG" id="paj:PAJ_2173"/>
<sequence length="157" mass="17579">MEERLELIAYARVKQNGFRPTFTRAQYVTVGETATGHQRLERFQIDPARQQVTHMHVNRRKTCPIKGGRHFHMRVNALLAQHGNAWTRARCNHRCRNVFVWLKGQANVQSGIGVILLCLMFLIGTGRVITQTLHLPGGFCPPGPQGGAAFAVNRAVA</sequence>
<gene>
    <name evidence="1" type="ordered locus">PAJ_2173</name>
</gene>
<evidence type="ECO:0000313" key="2">
    <source>
        <dbReference type="Proteomes" id="UP000006690"/>
    </source>
</evidence>
<proteinExistence type="predicted"/>
<reference evidence="2" key="1">
    <citation type="journal article" date="2012" name="Appl. Microbiol. Biotechnol.">
        <title>The complete genome sequence of Pantoea ananatis AJ13355, an organism with great biotechnological potential.</title>
        <authorList>
            <person name="Hara Y."/>
            <person name="Kadotani N."/>
            <person name="Izui H."/>
            <person name="Katashkina J.I."/>
            <person name="Kuvaeva T.M."/>
            <person name="Andreeva I.G."/>
            <person name="Golubeva L.I."/>
            <person name="Malko D.B."/>
            <person name="Makeev V.J."/>
            <person name="Mashko S.V."/>
            <person name="Kozlov Y.I."/>
        </authorList>
    </citation>
    <scope>NUCLEOTIDE SEQUENCE [LARGE SCALE GENOMIC DNA]</scope>
    <source>
        <strain evidence="2">AJ13355</strain>
    </source>
</reference>
<protein>
    <submittedName>
        <fullName evidence="1">Uncharacterized protein</fullName>
    </submittedName>
</protein>